<gene>
    <name evidence="1" type="ORF">D3273_06660</name>
</gene>
<dbReference type="RefSeq" id="WP_129224765.1">
    <property type="nucleotide sequence ID" value="NZ_QYBB01000005.1"/>
</dbReference>
<evidence type="ECO:0000313" key="1">
    <source>
        <dbReference type="EMBL" id="RYC32761.1"/>
    </source>
</evidence>
<proteinExistence type="predicted"/>
<dbReference type="Proteomes" id="UP000290759">
    <property type="component" value="Unassembled WGS sequence"/>
</dbReference>
<name>A0A4Q2UBX3_9HYPH</name>
<dbReference type="EMBL" id="QYBB01000005">
    <property type="protein sequence ID" value="RYC32761.1"/>
    <property type="molecule type" value="Genomic_DNA"/>
</dbReference>
<comment type="caution">
    <text evidence="1">The sequence shown here is derived from an EMBL/GenBank/DDBJ whole genome shotgun (WGS) entry which is preliminary data.</text>
</comment>
<organism evidence="1 2">
    <name type="scientific">Lichenibacterium minor</name>
    <dbReference type="NCBI Taxonomy" id="2316528"/>
    <lineage>
        <taxon>Bacteria</taxon>
        <taxon>Pseudomonadati</taxon>
        <taxon>Pseudomonadota</taxon>
        <taxon>Alphaproteobacteria</taxon>
        <taxon>Hyphomicrobiales</taxon>
        <taxon>Lichenihabitantaceae</taxon>
        <taxon>Lichenibacterium</taxon>
    </lineage>
</organism>
<keyword evidence="2" id="KW-1185">Reference proteome</keyword>
<dbReference type="AlphaFoldDB" id="A0A4Q2UBX3"/>
<reference evidence="1 2" key="1">
    <citation type="submission" date="2018-12" db="EMBL/GenBank/DDBJ databases">
        <authorList>
            <person name="Grouzdev D.S."/>
            <person name="Krutkina M.S."/>
        </authorList>
    </citation>
    <scope>NUCLEOTIDE SEQUENCE [LARGE SCALE GENOMIC DNA]</scope>
    <source>
        <strain evidence="1 2">RmlP026</strain>
    </source>
</reference>
<protein>
    <submittedName>
        <fullName evidence="1">Uncharacterized protein</fullName>
    </submittedName>
</protein>
<dbReference type="OrthoDB" id="8004165at2"/>
<accession>A0A4Q2UBX3</accession>
<sequence length="78" mass="8389">MEQRIEAAARALCAVDKLDPDAMVATPDYSGELRSGNHRDVPQWQTKAREAARFLAMLDAVQPSGLLPPGRAGDTLVA</sequence>
<evidence type="ECO:0000313" key="2">
    <source>
        <dbReference type="Proteomes" id="UP000290759"/>
    </source>
</evidence>
<reference evidence="1 2" key="2">
    <citation type="submission" date="2019-02" db="EMBL/GenBank/DDBJ databases">
        <title>'Lichenibacterium ramalinii' gen. nov. sp. nov., 'Lichenibacterium minor' gen. nov. sp. nov.</title>
        <authorList>
            <person name="Pankratov T."/>
        </authorList>
    </citation>
    <scope>NUCLEOTIDE SEQUENCE [LARGE SCALE GENOMIC DNA]</scope>
    <source>
        <strain evidence="1 2">RmlP026</strain>
    </source>
</reference>